<name>A0A7Y6K083_9BURK</name>
<protein>
    <submittedName>
        <fullName evidence="1">DUF3331 domain-containing protein</fullName>
    </submittedName>
</protein>
<proteinExistence type="predicted"/>
<evidence type="ECO:0000313" key="2">
    <source>
        <dbReference type="Proteomes" id="UP000594380"/>
    </source>
</evidence>
<dbReference type="Proteomes" id="UP000594380">
    <property type="component" value="Unassembled WGS sequence"/>
</dbReference>
<organism evidence="1 2">
    <name type="scientific">Paraburkholderia youngii</name>
    <dbReference type="NCBI Taxonomy" id="2782701"/>
    <lineage>
        <taxon>Bacteria</taxon>
        <taxon>Pseudomonadati</taxon>
        <taxon>Pseudomonadota</taxon>
        <taxon>Betaproteobacteria</taxon>
        <taxon>Burkholderiales</taxon>
        <taxon>Burkholderiaceae</taxon>
        <taxon>Paraburkholderia</taxon>
    </lineage>
</organism>
<dbReference type="GeneID" id="301107511"/>
<dbReference type="InterPro" id="IPR021769">
    <property type="entry name" value="DUF3331"/>
</dbReference>
<reference evidence="1 2" key="1">
    <citation type="submission" date="2020-02" db="EMBL/GenBank/DDBJ databases">
        <title>Paraburkholderia simonii sp. nov. and Paraburkholderia youngii sp. nov. Brazilian and Mexican Mimosa-associated rhizobia.</title>
        <authorList>
            <person name="Mavima L."/>
            <person name="Beukes C.W."/>
            <person name="Chan W.Y."/>
            <person name="Palmer M."/>
            <person name="De Meyer S.E."/>
            <person name="James E.K."/>
            <person name="Venter S.N."/>
            <person name="Steenkamp E.T."/>
        </authorList>
    </citation>
    <scope>NUCLEOTIDE SEQUENCE [LARGE SCALE GENOMIC DNA]</scope>
    <source>
        <strain evidence="1 2">JPY169</strain>
    </source>
</reference>
<dbReference type="RefSeq" id="WP_176107890.1">
    <property type="nucleotide sequence ID" value="NZ_JAALDK010000001.1"/>
</dbReference>
<accession>A0A7Y6K083</accession>
<dbReference type="AlphaFoldDB" id="A0A7Y6K083"/>
<dbReference type="Pfam" id="PF11811">
    <property type="entry name" value="DUF3331"/>
    <property type="match status" value="1"/>
</dbReference>
<evidence type="ECO:0000313" key="1">
    <source>
        <dbReference type="EMBL" id="NUY01446.1"/>
    </source>
</evidence>
<sequence>MQETQEHIVQRALVNLLSPSAVNASNDAYERELTIRVRRRAGAAQRVAAAPCQPPPRRVSILEQPSAHALTVLWSDACSGHYAEQTWRLTYAKRDSRCALSGDPIFKGDEIFRPRVKRNALPSNWDRMILASKVCFREYAV</sequence>
<gene>
    <name evidence="1" type="ORF">G5S42_17485</name>
</gene>
<dbReference type="EMBL" id="JAALDK010000001">
    <property type="protein sequence ID" value="NUY01446.1"/>
    <property type="molecule type" value="Genomic_DNA"/>
</dbReference>
<comment type="caution">
    <text evidence="1">The sequence shown here is derived from an EMBL/GenBank/DDBJ whole genome shotgun (WGS) entry which is preliminary data.</text>
</comment>